<dbReference type="EMBL" id="BMJH01000001">
    <property type="protein sequence ID" value="GGC60535.1"/>
    <property type="molecule type" value="Genomic_DNA"/>
</dbReference>
<proteinExistence type="predicted"/>
<comment type="caution">
    <text evidence="1">The sequence shown here is derived from an EMBL/GenBank/DDBJ whole genome shotgun (WGS) entry which is preliminary data.</text>
</comment>
<reference evidence="1" key="2">
    <citation type="submission" date="2020-09" db="EMBL/GenBank/DDBJ databases">
        <authorList>
            <person name="Sun Q."/>
            <person name="Zhou Y."/>
        </authorList>
    </citation>
    <scope>NUCLEOTIDE SEQUENCE</scope>
    <source>
        <strain evidence="1">CGMCC 1.15478</strain>
    </source>
</reference>
<dbReference type="Proteomes" id="UP000641514">
    <property type="component" value="Unassembled WGS sequence"/>
</dbReference>
<evidence type="ECO:0000313" key="1">
    <source>
        <dbReference type="EMBL" id="GGC60535.1"/>
    </source>
</evidence>
<accession>A0A916XAX1</accession>
<keyword evidence="2" id="KW-1185">Reference proteome</keyword>
<sequence>MTIGSIGTLGVVFATTQTGCAVSERVIPRLTAPEPPAPEEDELNDHLASALRSAALAQAAITMSPDQANVLGYVRDQRLEHATYLRREIVRARGRRVTDPPMTTDDGIAPTDDAVAEYAPSSPPSLQEVRTQLRESAEMAETYAVQASGYRAGLLASICASCHSHRVVLER</sequence>
<dbReference type="AlphaFoldDB" id="A0A916XAX1"/>
<reference evidence="1" key="1">
    <citation type="journal article" date="2014" name="Int. J. Syst. Evol. Microbiol.">
        <title>Complete genome sequence of Corynebacterium casei LMG S-19264T (=DSM 44701T), isolated from a smear-ripened cheese.</title>
        <authorList>
            <consortium name="US DOE Joint Genome Institute (JGI-PGF)"/>
            <person name="Walter F."/>
            <person name="Albersmeier A."/>
            <person name="Kalinowski J."/>
            <person name="Ruckert C."/>
        </authorList>
    </citation>
    <scope>NUCLEOTIDE SEQUENCE</scope>
    <source>
        <strain evidence="1">CGMCC 1.15478</strain>
    </source>
</reference>
<organism evidence="1 2">
    <name type="scientific">Hoyosella rhizosphaerae</name>
    <dbReference type="NCBI Taxonomy" id="1755582"/>
    <lineage>
        <taxon>Bacteria</taxon>
        <taxon>Bacillati</taxon>
        <taxon>Actinomycetota</taxon>
        <taxon>Actinomycetes</taxon>
        <taxon>Mycobacteriales</taxon>
        <taxon>Hoyosellaceae</taxon>
        <taxon>Hoyosella</taxon>
    </lineage>
</organism>
<evidence type="ECO:0008006" key="3">
    <source>
        <dbReference type="Google" id="ProtNLM"/>
    </source>
</evidence>
<protein>
    <recommendedName>
        <fullName evidence="3">DUF4439 domain-containing protein</fullName>
    </recommendedName>
</protein>
<evidence type="ECO:0000313" key="2">
    <source>
        <dbReference type="Proteomes" id="UP000641514"/>
    </source>
</evidence>
<name>A0A916XAX1_9ACTN</name>
<gene>
    <name evidence="1" type="ORF">GCM10011410_11310</name>
</gene>